<dbReference type="InterPro" id="IPR044399">
    <property type="entry name" value="Mb-like_M"/>
</dbReference>
<evidence type="ECO:0000313" key="5">
    <source>
        <dbReference type="WBParaSite" id="SBAD_0000840701-mRNA-1"/>
    </source>
</evidence>
<dbReference type="Gene3D" id="1.10.490.10">
    <property type="entry name" value="Globins"/>
    <property type="match status" value="1"/>
</dbReference>
<evidence type="ECO:0000313" key="3">
    <source>
        <dbReference type="EMBL" id="VDP15366.1"/>
    </source>
</evidence>
<keyword evidence="2" id="KW-0472">Membrane</keyword>
<name>A0A183IWV9_9BILA</name>
<accession>A0A183IWV9</accession>
<dbReference type="GO" id="GO:0020037">
    <property type="term" value="F:heme binding"/>
    <property type="evidence" value="ECO:0007669"/>
    <property type="project" value="InterPro"/>
</dbReference>
<evidence type="ECO:0000256" key="1">
    <source>
        <dbReference type="SAM" id="MobiDB-lite"/>
    </source>
</evidence>
<feature type="compositionally biased region" description="Basic and acidic residues" evidence="1">
    <location>
        <begin position="70"/>
        <end position="82"/>
    </location>
</feature>
<dbReference type="OrthoDB" id="436496at2759"/>
<dbReference type="GO" id="GO:0019825">
    <property type="term" value="F:oxygen binding"/>
    <property type="evidence" value="ECO:0007669"/>
    <property type="project" value="InterPro"/>
</dbReference>
<keyword evidence="4" id="KW-1185">Reference proteome</keyword>
<reference evidence="3 4" key="2">
    <citation type="submission" date="2018-11" db="EMBL/GenBank/DDBJ databases">
        <authorList>
            <consortium name="Pathogen Informatics"/>
        </authorList>
    </citation>
    <scope>NUCLEOTIDE SEQUENCE [LARGE SCALE GENOMIC DNA]</scope>
</reference>
<evidence type="ECO:0000313" key="4">
    <source>
        <dbReference type="Proteomes" id="UP000270296"/>
    </source>
</evidence>
<dbReference type="PANTHER" id="PTHR47768">
    <property type="entry name" value="GLOBIN RELATED-RELATED"/>
    <property type="match status" value="1"/>
</dbReference>
<dbReference type="EMBL" id="UZAM01011263">
    <property type="protein sequence ID" value="VDP15366.1"/>
    <property type="molecule type" value="Genomic_DNA"/>
</dbReference>
<dbReference type="InterPro" id="IPR012292">
    <property type="entry name" value="Globin/Proto"/>
</dbReference>
<protein>
    <submittedName>
        <fullName evidence="5">GLOBIN domain-containing protein</fullName>
    </submittedName>
</protein>
<feature type="region of interest" description="Disordered" evidence="1">
    <location>
        <begin position="61"/>
        <end position="82"/>
    </location>
</feature>
<organism evidence="5">
    <name type="scientific">Soboliphyme baturini</name>
    <dbReference type="NCBI Taxonomy" id="241478"/>
    <lineage>
        <taxon>Eukaryota</taxon>
        <taxon>Metazoa</taxon>
        <taxon>Ecdysozoa</taxon>
        <taxon>Nematoda</taxon>
        <taxon>Enoplea</taxon>
        <taxon>Dorylaimia</taxon>
        <taxon>Dioctophymatida</taxon>
        <taxon>Dioctophymatoidea</taxon>
        <taxon>Soboliphymatidae</taxon>
        <taxon>Soboliphyme</taxon>
    </lineage>
</organism>
<dbReference type="Proteomes" id="UP000270296">
    <property type="component" value="Unassembled WGS sequence"/>
</dbReference>
<dbReference type="PANTHER" id="PTHR47768:SF2">
    <property type="entry name" value="GLOBIN-RELATED"/>
    <property type="match status" value="1"/>
</dbReference>
<dbReference type="CDD" id="cd01040">
    <property type="entry name" value="Mb-like"/>
    <property type="match status" value="1"/>
</dbReference>
<proteinExistence type="predicted"/>
<evidence type="ECO:0000256" key="2">
    <source>
        <dbReference type="SAM" id="Phobius"/>
    </source>
</evidence>
<dbReference type="SUPFAM" id="SSF46458">
    <property type="entry name" value="Globin-like"/>
    <property type="match status" value="1"/>
</dbReference>
<dbReference type="AlphaFoldDB" id="A0A183IWV9"/>
<gene>
    <name evidence="3" type="ORF">SBAD_LOCUS8106</name>
</gene>
<dbReference type="InterPro" id="IPR053341">
    <property type="entry name" value="Oxidative_stress_globin-like"/>
</dbReference>
<dbReference type="InterPro" id="IPR009050">
    <property type="entry name" value="Globin-like_sf"/>
</dbReference>
<reference evidence="5" key="1">
    <citation type="submission" date="2016-06" db="UniProtKB">
        <authorList>
            <consortium name="WormBaseParasite"/>
        </authorList>
    </citation>
    <scope>IDENTIFICATION</scope>
</reference>
<sequence>MFSLYAAPALGPISISGRIVLAATFHVLIVCFNTVVRLTNSLPLSRRVPHFQEQAFTENSWTASNTSSGRGKETTPNEVPNWKESKPFEAQVMKFVEVIEKSIQMLESNEGNEDELLLLLYEIGRKHQKFSKRGFRSDHWHCFRHSLNDIAILEAKKCDGLTKIEKIEVTEAWNKLTSFIVTAMEKGYMTRGPKYDSNSTLCTATESTC</sequence>
<keyword evidence="2" id="KW-0812">Transmembrane</keyword>
<feature type="transmembrane region" description="Helical" evidence="2">
    <location>
        <begin position="15"/>
        <end position="36"/>
    </location>
</feature>
<dbReference type="WBParaSite" id="SBAD_0000840701-mRNA-1">
    <property type="protein sequence ID" value="SBAD_0000840701-mRNA-1"/>
    <property type="gene ID" value="SBAD_0000840701"/>
</dbReference>
<keyword evidence="2" id="KW-1133">Transmembrane helix</keyword>